<evidence type="ECO:0000313" key="3">
    <source>
        <dbReference type="Proteomes" id="UP000325785"/>
    </source>
</evidence>
<dbReference type="SUPFAM" id="SSF52540">
    <property type="entry name" value="P-loop containing nucleoside triphosphate hydrolases"/>
    <property type="match status" value="1"/>
</dbReference>
<sequence>MRRWPLQRNDGGMTEKPTLHMFCGKIASGKSTLARDLAVAESAILIAEDDWLKALFADQMATIPDYVRCSAKLRGMMGRHVADLLNGGVSVFLDFPANTVDMRRWMRGILDETGAAHVLHVLELSDAVLLARLKERNTAGEHPFAVTEEQFHRISRHYAPPSPDEGFTIERHDSR</sequence>
<dbReference type="Pfam" id="PF13671">
    <property type="entry name" value="AAA_33"/>
    <property type="match status" value="1"/>
</dbReference>
<evidence type="ECO:0000256" key="1">
    <source>
        <dbReference type="SAM" id="MobiDB-lite"/>
    </source>
</evidence>
<dbReference type="Proteomes" id="UP000325785">
    <property type="component" value="Chromosome"/>
</dbReference>
<proteinExistence type="predicted"/>
<dbReference type="KEGG" id="rid:RIdsm_04677"/>
<dbReference type="InterPro" id="IPR027417">
    <property type="entry name" value="P-loop_NTPase"/>
</dbReference>
<evidence type="ECO:0000313" key="2">
    <source>
        <dbReference type="EMBL" id="QEW28837.1"/>
    </source>
</evidence>
<protein>
    <recommendedName>
        <fullName evidence="4">Cell division protein ZipA</fullName>
    </recommendedName>
</protein>
<feature type="region of interest" description="Disordered" evidence="1">
    <location>
        <begin position="156"/>
        <end position="175"/>
    </location>
</feature>
<dbReference type="AlphaFoldDB" id="A0A5P3AHL4"/>
<gene>
    <name evidence="2" type="ORF">RIdsm_04677</name>
</gene>
<name>A0A5P3AHL4_9RHOB</name>
<accession>A0A5P3AHL4</accession>
<dbReference type="Gene3D" id="3.40.50.300">
    <property type="entry name" value="P-loop containing nucleotide triphosphate hydrolases"/>
    <property type="match status" value="1"/>
</dbReference>
<organism evidence="2 3">
    <name type="scientific">Roseovarius indicus</name>
    <dbReference type="NCBI Taxonomy" id="540747"/>
    <lineage>
        <taxon>Bacteria</taxon>
        <taxon>Pseudomonadati</taxon>
        <taxon>Pseudomonadota</taxon>
        <taxon>Alphaproteobacteria</taxon>
        <taxon>Rhodobacterales</taxon>
        <taxon>Roseobacteraceae</taxon>
        <taxon>Roseovarius</taxon>
    </lineage>
</organism>
<reference evidence="2 3" key="1">
    <citation type="submission" date="2018-08" db="EMBL/GenBank/DDBJ databases">
        <title>Genetic Globetrotter - A new plasmid hitch-hiking vast phylogenetic and geographic distances.</title>
        <authorList>
            <person name="Vollmers J."/>
            <person name="Petersen J."/>
        </authorList>
    </citation>
    <scope>NUCLEOTIDE SEQUENCE [LARGE SCALE GENOMIC DNA]</scope>
    <source>
        <strain evidence="2 3">DSM 26383</strain>
    </source>
</reference>
<dbReference type="EMBL" id="CP031598">
    <property type="protein sequence ID" value="QEW28837.1"/>
    <property type="molecule type" value="Genomic_DNA"/>
</dbReference>
<evidence type="ECO:0008006" key="4">
    <source>
        <dbReference type="Google" id="ProtNLM"/>
    </source>
</evidence>